<reference evidence="3 4" key="1">
    <citation type="journal article" date="2014" name="BMC Genomics">
        <title>Genome and secretome analysis of the hemibiotrophic fungal pathogen, Moniliophthora roreri, which causes frosty pod rot disease of cacao: mechanisms of the biotrophic and necrotrophic phases.</title>
        <authorList>
            <person name="Meinhardt L.W."/>
            <person name="Costa G.G.L."/>
            <person name="Thomazella D.P.T."/>
            <person name="Teixeira P.J.P.L."/>
            <person name="Carazzolle M.F."/>
            <person name="Schuster S.C."/>
            <person name="Carlson J.E."/>
            <person name="Guiltinan M.J."/>
            <person name="Mieczkowski P."/>
            <person name="Farmer A."/>
            <person name="Ramaraj T."/>
            <person name="Crozier J."/>
            <person name="Davis R.E."/>
            <person name="Shao J."/>
            <person name="Melnick R.L."/>
            <person name="Pereira G.A.G."/>
            <person name="Bailey B.A."/>
        </authorList>
    </citation>
    <scope>NUCLEOTIDE SEQUENCE [LARGE SCALE GENOMIC DNA]</scope>
    <source>
        <strain evidence="3 4">MCA 2997</strain>
    </source>
</reference>
<dbReference type="PANTHER" id="PTHR36681">
    <property type="entry name" value="NUCLEAR GTPASE, GERMINAL CENTER-ASSOCIATED, TANDEM DUPLICATE 3"/>
    <property type="match status" value="1"/>
</dbReference>
<feature type="compositionally biased region" description="Acidic residues" evidence="1">
    <location>
        <begin position="573"/>
        <end position="588"/>
    </location>
</feature>
<dbReference type="InterPro" id="IPR045063">
    <property type="entry name" value="Dynamin_N"/>
</dbReference>
<evidence type="ECO:0000259" key="2">
    <source>
        <dbReference type="Pfam" id="PF00350"/>
    </source>
</evidence>
<dbReference type="EMBL" id="AWSO01000023">
    <property type="protein sequence ID" value="ESK97641.1"/>
    <property type="molecule type" value="Genomic_DNA"/>
</dbReference>
<evidence type="ECO:0000313" key="3">
    <source>
        <dbReference type="EMBL" id="ESK97641.1"/>
    </source>
</evidence>
<dbReference type="InterPro" id="IPR027417">
    <property type="entry name" value="P-loop_NTPase"/>
</dbReference>
<dbReference type="KEGG" id="mrr:Moror_17503"/>
<organism evidence="3 4">
    <name type="scientific">Moniliophthora roreri (strain MCA 2997)</name>
    <name type="common">Cocoa frosty pod rot fungus</name>
    <name type="synonym">Crinipellis roreri</name>
    <dbReference type="NCBI Taxonomy" id="1381753"/>
    <lineage>
        <taxon>Eukaryota</taxon>
        <taxon>Fungi</taxon>
        <taxon>Dikarya</taxon>
        <taxon>Basidiomycota</taxon>
        <taxon>Agaricomycotina</taxon>
        <taxon>Agaricomycetes</taxon>
        <taxon>Agaricomycetidae</taxon>
        <taxon>Agaricales</taxon>
        <taxon>Marasmiineae</taxon>
        <taxon>Marasmiaceae</taxon>
        <taxon>Moniliophthora</taxon>
    </lineage>
</organism>
<accession>V2XXR6</accession>
<dbReference type="Gene3D" id="3.40.50.300">
    <property type="entry name" value="P-loop containing nucleotide triphosphate hydrolases"/>
    <property type="match status" value="1"/>
</dbReference>
<gene>
    <name evidence="3" type="ORF">Moror_17503</name>
</gene>
<sequence>MSFKENMEANYFGVKPEPQEHQLGFTPLSFFGVNASSKANIDRENNELVSRGNASKDTQMGDANAPLPFQPTFKVFQSSAEISYDPEDALKEGVEMARSIKRAMESIQLGSKLRQQVWGRELDNLQKQALPITFIAVCGATGAGKSSILNAVLDDNIVPTSGMRACTAVVTEIAYHDKPTIDADVSFLTEEEWKQELSVLLQDLVDEDGGLKRITDLKSDAGIAWHKVNAVYPSISQDRLVTMSPDQIIALDSRVRDVLGSTKHISAGNSRDFANEIAKYIDSKEKRGKDKKKKEKEKSLMDIMRNTAGGSKKEKNDPNAPAFWPLIRQVNVRCKAPCLSTGAVLVDLPGVADANAARNNIAKAYMKKCQCLWILAPITRAVDDKTARDLLGDAFRMQLMMDGNYDDHAITFIASKTDDISCSEVINALDLHDEPELEAIEEELYSNSEETKEFKKRKNAAKAACKAIEDDLKGLRKQISEHEKHLEAIRNGETFKPTLPRPSRKVKSKKRKNKRGGKKESPKRRRGSDVDDNSDMSDFDDSDADKDESDSDGDSARGSDDESDSGECKDSDSEQEGDDEEGESEEHTEESVKAKIQQTKDAIKDARARLSAARSEKKEVDDKLASLAKSLVKIQKRKNAFCSLKRSEFSKDVLKQDFRTGLKDLDDTAAEQRDPDNFDPTQNLRDYDAINLPVFTCSSRDYVRLTNQVKGDGEPSCFSNVADTGIPELQKWCLSLTSASRARSARMFLASLKVFANSVVGYLRGIGEVTVFDREALRQQWESVYEDDQPEQGLYTGLWNPDPNYGPLFAPEERKPQINTSKGVAPRLVKSFITVSDECVTGLQEKFKDGLEDKCRVGAAQAADAAVGCVDDFSASMHWATFRATLRRHGSFRRDLNVELLAPFTRNIASAWGKVFESDLFGPFEVSALRVIGDLITEIEASAAPGLKDRVKLQGELCLQDAKLALAKTIDLVRETMSTEQKEISRCLAPHVQMQLMDGYDEAMEFRGPGSVKKQKDFMHDHVAESKDSVFDDGADVVMERLTSAAKAIGTALDSSFEELAKKIEVDLSVLWENIGGDDPHQVVARSRMAELVTESLNQIQMWTDAEKQTRQATPIADVVMD</sequence>
<protein>
    <recommendedName>
        <fullName evidence="2">Dynamin N-terminal domain-containing protein</fullName>
    </recommendedName>
</protein>
<proteinExistence type="predicted"/>
<name>V2XXR6_MONRO</name>
<dbReference type="PANTHER" id="PTHR36681:SF3">
    <property type="entry name" value="NUCLEAR GTPASE, GERMINAL CENTER-ASSOCIATED, TANDEM DUPLICATE 3"/>
    <property type="match status" value="1"/>
</dbReference>
<keyword evidence="4" id="KW-1185">Reference proteome</keyword>
<comment type="caution">
    <text evidence="3">The sequence shown here is derived from an EMBL/GenBank/DDBJ whole genome shotgun (WGS) entry which is preliminary data.</text>
</comment>
<evidence type="ECO:0000313" key="4">
    <source>
        <dbReference type="Proteomes" id="UP000017559"/>
    </source>
</evidence>
<feature type="domain" description="Dynamin N-terminal" evidence="2">
    <location>
        <begin position="135"/>
        <end position="390"/>
    </location>
</feature>
<dbReference type="Proteomes" id="UP000017559">
    <property type="component" value="Unassembled WGS sequence"/>
</dbReference>
<evidence type="ECO:0000256" key="1">
    <source>
        <dbReference type="SAM" id="MobiDB-lite"/>
    </source>
</evidence>
<dbReference type="HOGENOM" id="CLU_005249_4_1_1"/>
<feature type="compositionally biased region" description="Basic residues" evidence="1">
    <location>
        <begin position="502"/>
        <end position="526"/>
    </location>
</feature>
<dbReference type="Pfam" id="PF00350">
    <property type="entry name" value="Dynamin_N"/>
    <property type="match status" value="1"/>
</dbReference>
<feature type="compositionally biased region" description="Basic and acidic residues" evidence="1">
    <location>
        <begin position="554"/>
        <end position="572"/>
    </location>
</feature>
<feature type="compositionally biased region" description="Acidic residues" evidence="1">
    <location>
        <begin position="530"/>
        <end position="553"/>
    </location>
</feature>
<dbReference type="OrthoDB" id="3598281at2759"/>
<dbReference type="AlphaFoldDB" id="V2XXR6"/>
<feature type="region of interest" description="Disordered" evidence="1">
    <location>
        <begin position="486"/>
        <end position="600"/>
    </location>
</feature>
<dbReference type="SUPFAM" id="SSF52540">
    <property type="entry name" value="P-loop containing nucleoside triphosphate hydrolases"/>
    <property type="match status" value="1"/>
</dbReference>